<reference evidence="1" key="1">
    <citation type="submission" date="2019-10" db="EMBL/GenBank/DDBJ databases">
        <authorList>
            <consortium name="DOE Joint Genome Institute"/>
            <person name="Kuo A."/>
            <person name="Miyauchi S."/>
            <person name="Kiss E."/>
            <person name="Drula E."/>
            <person name="Kohler A."/>
            <person name="Sanchez-Garcia M."/>
            <person name="Andreopoulos B."/>
            <person name="Barry K.W."/>
            <person name="Bonito G."/>
            <person name="Buee M."/>
            <person name="Carver A."/>
            <person name="Chen C."/>
            <person name="Cichocki N."/>
            <person name="Clum A."/>
            <person name="Culley D."/>
            <person name="Crous P.W."/>
            <person name="Fauchery L."/>
            <person name="Girlanda M."/>
            <person name="Hayes R."/>
            <person name="Keri Z."/>
            <person name="LaButti K."/>
            <person name="Lipzen A."/>
            <person name="Lombard V."/>
            <person name="Magnuson J."/>
            <person name="Maillard F."/>
            <person name="Morin E."/>
            <person name="Murat C."/>
            <person name="Nolan M."/>
            <person name="Ohm R."/>
            <person name="Pangilinan J."/>
            <person name="Pereira M."/>
            <person name="Perotto S."/>
            <person name="Peter M."/>
            <person name="Riley R."/>
            <person name="Sitrit Y."/>
            <person name="Stielow B."/>
            <person name="Szollosi G."/>
            <person name="Zifcakova L."/>
            <person name="Stursova M."/>
            <person name="Spatafora J.W."/>
            <person name="Tedersoo L."/>
            <person name="Vaario L.-M."/>
            <person name="Yamada A."/>
            <person name="Yan M."/>
            <person name="Wang P."/>
            <person name="Xu J."/>
            <person name="Bruns T."/>
            <person name="Baldrian P."/>
            <person name="Vilgalys R."/>
            <person name="Henrissat B."/>
            <person name="Grigoriev I.V."/>
            <person name="Hibbett D."/>
            <person name="Nagy L.G."/>
            <person name="Martin F.M."/>
        </authorList>
    </citation>
    <scope>NUCLEOTIDE SEQUENCE</scope>
    <source>
        <strain evidence="1">BED1</strain>
    </source>
</reference>
<keyword evidence="2" id="KW-1185">Reference proteome</keyword>
<reference evidence="1" key="2">
    <citation type="journal article" date="2020" name="Nat. Commun.">
        <title>Large-scale genome sequencing of mycorrhizal fungi provides insights into the early evolution of symbiotic traits.</title>
        <authorList>
            <person name="Miyauchi S."/>
            <person name="Kiss E."/>
            <person name="Kuo A."/>
            <person name="Drula E."/>
            <person name="Kohler A."/>
            <person name="Sanchez-Garcia M."/>
            <person name="Morin E."/>
            <person name="Andreopoulos B."/>
            <person name="Barry K.W."/>
            <person name="Bonito G."/>
            <person name="Buee M."/>
            <person name="Carver A."/>
            <person name="Chen C."/>
            <person name="Cichocki N."/>
            <person name="Clum A."/>
            <person name="Culley D."/>
            <person name="Crous P.W."/>
            <person name="Fauchery L."/>
            <person name="Girlanda M."/>
            <person name="Hayes R.D."/>
            <person name="Keri Z."/>
            <person name="LaButti K."/>
            <person name="Lipzen A."/>
            <person name="Lombard V."/>
            <person name="Magnuson J."/>
            <person name="Maillard F."/>
            <person name="Murat C."/>
            <person name="Nolan M."/>
            <person name="Ohm R.A."/>
            <person name="Pangilinan J."/>
            <person name="Pereira M.F."/>
            <person name="Perotto S."/>
            <person name="Peter M."/>
            <person name="Pfister S."/>
            <person name="Riley R."/>
            <person name="Sitrit Y."/>
            <person name="Stielow J.B."/>
            <person name="Szollosi G."/>
            <person name="Zifcakova L."/>
            <person name="Stursova M."/>
            <person name="Spatafora J.W."/>
            <person name="Tedersoo L."/>
            <person name="Vaario L.M."/>
            <person name="Yamada A."/>
            <person name="Yan M."/>
            <person name="Wang P."/>
            <person name="Xu J."/>
            <person name="Bruns T."/>
            <person name="Baldrian P."/>
            <person name="Vilgalys R."/>
            <person name="Dunand C."/>
            <person name="Henrissat B."/>
            <person name="Grigoriev I.V."/>
            <person name="Hibbett D."/>
            <person name="Nagy L.G."/>
            <person name="Martin F.M."/>
        </authorList>
    </citation>
    <scope>NUCLEOTIDE SEQUENCE</scope>
    <source>
        <strain evidence="1">BED1</strain>
    </source>
</reference>
<dbReference type="AlphaFoldDB" id="A0AAD4BR33"/>
<protein>
    <submittedName>
        <fullName evidence="1">Uncharacterized protein</fullName>
    </submittedName>
</protein>
<proteinExistence type="predicted"/>
<dbReference type="Proteomes" id="UP001194468">
    <property type="component" value="Unassembled WGS sequence"/>
</dbReference>
<evidence type="ECO:0000313" key="1">
    <source>
        <dbReference type="EMBL" id="KAF8437650.1"/>
    </source>
</evidence>
<name>A0AAD4BR33_BOLED</name>
<dbReference type="EMBL" id="WHUW01000018">
    <property type="protein sequence ID" value="KAF8437650.1"/>
    <property type="molecule type" value="Genomic_DNA"/>
</dbReference>
<comment type="caution">
    <text evidence="1">The sequence shown here is derived from an EMBL/GenBank/DDBJ whole genome shotgun (WGS) entry which is preliminary data.</text>
</comment>
<sequence length="69" mass="7867">MPTPSRSLVRSAADLTGELFRRHQYPSAYGGFGDVWKCDWLKDSRIIEVSCTRDGKVVFTCMIRRSPSK</sequence>
<evidence type="ECO:0000313" key="2">
    <source>
        <dbReference type="Proteomes" id="UP001194468"/>
    </source>
</evidence>
<accession>A0AAD4BR33</accession>
<organism evidence="1 2">
    <name type="scientific">Boletus edulis BED1</name>
    <dbReference type="NCBI Taxonomy" id="1328754"/>
    <lineage>
        <taxon>Eukaryota</taxon>
        <taxon>Fungi</taxon>
        <taxon>Dikarya</taxon>
        <taxon>Basidiomycota</taxon>
        <taxon>Agaricomycotina</taxon>
        <taxon>Agaricomycetes</taxon>
        <taxon>Agaricomycetidae</taxon>
        <taxon>Boletales</taxon>
        <taxon>Boletineae</taxon>
        <taxon>Boletaceae</taxon>
        <taxon>Boletoideae</taxon>
        <taxon>Boletus</taxon>
    </lineage>
</organism>
<gene>
    <name evidence="1" type="ORF">L210DRAFT_3546616</name>
</gene>